<reference evidence="2 3" key="1">
    <citation type="submission" date="2020-10" db="EMBL/GenBank/DDBJ databases">
        <title>Investigation of anaerobic biodegradation of phenanthrene by a sulfate-dependent Geobacter anodireducens strain PheS2.</title>
        <authorList>
            <person name="Zhang Z."/>
        </authorList>
    </citation>
    <scope>NUCLEOTIDE SEQUENCE [LARGE SCALE GENOMIC DNA]</scope>
    <source>
        <strain evidence="2 3">PheS2</strain>
    </source>
</reference>
<evidence type="ECO:0000313" key="3">
    <source>
        <dbReference type="Proteomes" id="UP000618926"/>
    </source>
</evidence>
<accession>A0ABR9NXF8</accession>
<dbReference type="EMBL" id="JADBFD010000019">
    <property type="protein sequence ID" value="MBE2888944.1"/>
    <property type="molecule type" value="Genomic_DNA"/>
</dbReference>
<feature type="coiled-coil region" evidence="1">
    <location>
        <begin position="926"/>
        <end position="953"/>
    </location>
</feature>
<keyword evidence="3" id="KW-1185">Reference proteome</keyword>
<sequence length="1355" mass="144445">MADALAKLKVMFESSGAGVVVDDARRIDNATSQLSATQRSLAAAAKVAGTALAGYKLAQIIEDVTLLAARNETLGVVMGVVGNNIGYTRAEVGAYARDVAKMGITVEQSRLSVTRMAQANLDLAQTSALARTAQNAAVIANMNSSQALEGIMHGITTLQPEILRTYGLIVNFEAAYKSFAEANFTTVDALSQQQKQQIALNEVLKAGQGIQGAYEASLGTVGKALASLKRYVEDDKAAMGELFTPALKVVVDEITATLKRLGGWFVENRTEITEWGQSFAGVVSMSLGVARDGMDIFLAVAGTAPGVLSAIAQNTDLVVIALTAMTGPQVINGVVALVAYLGELKAAAVAAQGALLAANAASAVGGLAAGITALGAGSTFALATAVGGAFYMATKSAMQGVQTLTGLELDGGKAAYEEAMARDAEASKRLDAAMKKRAEYEEQKKVWDGKFQVAIKQYEAQEEARRRLDDKLADERRALAEAEMRNNLALTRREGELQLAALEASYSQGLVGIRDYHEARLGIVRASADAELAYLVQRQGEVQALLDKEKDPEGQLKLQKQLLDVQKEQSEVTMSLGKDQVKAGQEYADALERQRTEILSINDATQQSYQSLLSVLGVRREIVDVLSFEYESARQVADIQHEIERSMADPAKLSALQAQLDMENELAAAKRAQLQATLEISLQNEQFALEQQRITLLQKQGLEEEAFQRQQALDLLRAETDYRQKMVDYQNELNAATQAGLEKAATLIRQNMSMYQELYQQTVSEINSRAFSPAATSGGGSSTTNWSGLAGTYTRTVGTVGTSWGAAIKRRQDEEAAAAAAAAEAWQKAREAAITMADDLSVRLLKVTGRAEEASIQKLVIDQEAELKKAREAGLDTTQLLAVQQLEYNKVVLDIQKEANDKAQAAHEAYLKAQAEAEGRYYGTGLDLLKHLADEAQNVFEETKSQLEASLQDYATSISDVLGEVTDTIRSLEQAATDLRATATRLLGGSDSILSPEQKYLQARLAYTTTATAAMGGDLDALQRLGGLAEAFIAASRSYYASGSAYATDFSAVQDVLSAAAAKADELGANLDPQVDLLTRQLDVLAAIRDAIKVDNMQALQEQLGQLEANNTALAALTATTSGVGTAVTTGTGGVSTLLDQYKSTYIAKQDAAHVVLGTTAANAYNTWLEAKNTADRVSGISTVATNTGALSGINTAVGATASNTGNMYAGQRLGRLKESVETVTGVTSYNPVAGVTQWYPTTKVQYTYYARGGVYPGGLAVMGEEGPELVDSSPGYVYTAQETREILQRVKSSGDNAEAVAELKGMNAELREQNRQLAAAVATLQAGFNELIRGNKGLDRRLQGLESKARLAAA</sequence>
<gene>
    <name evidence="2" type="ORF">IIE05_13320</name>
</gene>
<dbReference type="Proteomes" id="UP000618926">
    <property type="component" value="Unassembled WGS sequence"/>
</dbReference>
<protein>
    <recommendedName>
        <fullName evidence="4">Tail tape measure protein</fullName>
    </recommendedName>
</protein>
<name>A0ABR9NXF8_9BACT</name>
<keyword evidence="1" id="KW-0175">Coiled coil</keyword>
<feature type="coiled-coil region" evidence="1">
    <location>
        <begin position="423"/>
        <end position="485"/>
    </location>
</feature>
<feature type="coiled-coil region" evidence="1">
    <location>
        <begin position="1297"/>
        <end position="1328"/>
    </location>
</feature>
<evidence type="ECO:0000313" key="2">
    <source>
        <dbReference type="EMBL" id="MBE2888944.1"/>
    </source>
</evidence>
<comment type="caution">
    <text evidence="2">The sequence shown here is derived from an EMBL/GenBank/DDBJ whole genome shotgun (WGS) entry which is preliminary data.</text>
</comment>
<dbReference type="RefSeq" id="WP_192905763.1">
    <property type="nucleotide sequence ID" value="NZ_JADBFD010000019.1"/>
</dbReference>
<proteinExistence type="predicted"/>
<evidence type="ECO:0000256" key="1">
    <source>
        <dbReference type="SAM" id="Coils"/>
    </source>
</evidence>
<organism evidence="2 3">
    <name type="scientific">Geobacter anodireducens</name>
    <dbReference type="NCBI Taxonomy" id="1340425"/>
    <lineage>
        <taxon>Bacteria</taxon>
        <taxon>Pseudomonadati</taxon>
        <taxon>Thermodesulfobacteriota</taxon>
        <taxon>Desulfuromonadia</taxon>
        <taxon>Geobacterales</taxon>
        <taxon>Geobacteraceae</taxon>
        <taxon>Geobacter</taxon>
    </lineage>
</organism>
<evidence type="ECO:0008006" key="4">
    <source>
        <dbReference type="Google" id="ProtNLM"/>
    </source>
</evidence>